<comment type="caution">
    <text evidence="1">The sequence shown here is derived from an EMBL/GenBank/DDBJ whole genome shotgun (WGS) entry which is preliminary data.</text>
</comment>
<proteinExistence type="predicted"/>
<evidence type="ECO:0008006" key="3">
    <source>
        <dbReference type="Google" id="ProtNLM"/>
    </source>
</evidence>
<evidence type="ECO:0000313" key="2">
    <source>
        <dbReference type="Proteomes" id="UP001138802"/>
    </source>
</evidence>
<dbReference type="EMBL" id="NRSD01000040">
    <property type="protein sequence ID" value="MBK1646840.1"/>
    <property type="molecule type" value="Genomic_DNA"/>
</dbReference>
<gene>
    <name evidence="1" type="ORF">CKO25_19820</name>
</gene>
<dbReference type="InterPro" id="IPR039498">
    <property type="entry name" value="NTP_transf_5"/>
</dbReference>
<dbReference type="Proteomes" id="UP001138802">
    <property type="component" value="Unassembled WGS sequence"/>
</dbReference>
<accession>A0A9X0WLZ1</accession>
<dbReference type="Pfam" id="PF14907">
    <property type="entry name" value="NTP_transf_5"/>
    <property type="match status" value="1"/>
</dbReference>
<evidence type="ECO:0000313" key="1">
    <source>
        <dbReference type="EMBL" id="MBK1646840.1"/>
    </source>
</evidence>
<dbReference type="AlphaFoldDB" id="A0A9X0WLZ1"/>
<sequence length="388" mass="44223">MIEKNRLSPEGQFYCLVLAAAGVADAEVVREYDTLGDETIWAFAEREGATSIIGEKLRSVLGVEQTPQRWLEAVESTERRIGMYMEQLDRAAEALAKEGIPLVALKNSGIARGLHTALASTPMGDVDVLVAPNDFRRAHGILVGLGFELDDRSPFAISDIEDAEAHGGAEYRVALGDGTELWFELQWRPVAGRWIRPDQEPRADDLLARSVPMPGTAARLLEPEDNLLQVCLHTAKHSYVRAPGFRLHTDVDRIVHYCEIDWDSFCDRVERTGLRTAVYLSLVIPKRLLGSEIPDAVLERLDFAPWKHRLLLRWIQRVGLFGPKERKWSKLGYIVFNLFLYDSLAGVWRAVFPEAEWMQRQYKYHSPWMLPMVHIRRLFSLMFQRAKT</sequence>
<keyword evidence="2" id="KW-1185">Reference proteome</keyword>
<dbReference type="RefSeq" id="WP_200389667.1">
    <property type="nucleotide sequence ID" value="NZ_NRSD01000040.1"/>
</dbReference>
<reference evidence="1 2" key="1">
    <citation type="journal article" date="2020" name="Microorganisms">
        <title>Osmotic Adaptation and Compatible Solute Biosynthesis of Phototrophic Bacteria as Revealed from Genome Analyses.</title>
        <authorList>
            <person name="Imhoff J.F."/>
            <person name="Rahn T."/>
            <person name="Kunzel S."/>
            <person name="Keller A."/>
            <person name="Neulinger S.C."/>
        </authorList>
    </citation>
    <scope>NUCLEOTIDE SEQUENCE [LARGE SCALE GENOMIC DNA]</scope>
    <source>
        <strain evidence="1 2">DSM 21303</strain>
    </source>
</reference>
<organism evidence="1 2">
    <name type="scientific">Thiocapsa imhoffii</name>
    <dbReference type="NCBI Taxonomy" id="382777"/>
    <lineage>
        <taxon>Bacteria</taxon>
        <taxon>Pseudomonadati</taxon>
        <taxon>Pseudomonadota</taxon>
        <taxon>Gammaproteobacteria</taxon>
        <taxon>Chromatiales</taxon>
        <taxon>Chromatiaceae</taxon>
        <taxon>Thiocapsa</taxon>
    </lineage>
</organism>
<name>A0A9X0WLZ1_9GAMM</name>
<protein>
    <recommendedName>
        <fullName evidence="3">Nucleotidyltransferase family protein</fullName>
    </recommendedName>
</protein>